<dbReference type="NCBIfam" id="NF033855">
    <property type="entry name" value="tRNA_MNMC2"/>
    <property type="match status" value="1"/>
</dbReference>
<dbReference type="InterPro" id="IPR006076">
    <property type="entry name" value="FAD-dep_OxRdtase"/>
</dbReference>
<gene>
    <name evidence="4" type="primary">mnmD</name>
    <name evidence="4" type="ORF">H9906_05145</name>
</gene>
<dbReference type="SUPFAM" id="SSF51905">
    <property type="entry name" value="FAD/NAD(P)-binding domain"/>
    <property type="match status" value="1"/>
</dbReference>
<keyword evidence="1" id="KW-0560">Oxidoreductase</keyword>
<feature type="domain" description="MnmC-like methyltransferase" evidence="3">
    <location>
        <begin position="116"/>
        <end position="237"/>
    </location>
</feature>
<evidence type="ECO:0000256" key="1">
    <source>
        <dbReference type="ARBA" id="ARBA00023002"/>
    </source>
</evidence>
<dbReference type="PANTHER" id="PTHR39963:SF1">
    <property type="entry name" value="MNMC-LIKE METHYLTRANSFERASE DOMAIN-CONTAINING PROTEIN"/>
    <property type="match status" value="1"/>
</dbReference>
<comment type="caution">
    <text evidence="4">The sequence shown here is derived from an EMBL/GenBank/DDBJ whole genome shotgun (WGS) entry which is preliminary data.</text>
</comment>
<dbReference type="GO" id="GO:0016645">
    <property type="term" value="F:oxidoreductase activity, acting on the CH-NH group of donors"/>
    <property type="evidence" value="ECO:0007669"/>
    <property type="project" value="InterPro"/>
</dbReference>
<reference evidence="4" key="1">
    <citation type="journal article" date="2021" name="PeerJ">
        <title>Extensive microbial diversity within the chicken gut microbiome revealed by metagenomics and culture.</title>
        <authorList>
            <person name="Gilroy R."/>
            <person name="Ravi A."/>
            <person name="Getino M."/>
            <person name="Pursley I."/>
            <person name="Horton D.L."/>
            <person name="Alikhan N.F."/>
            <person name="Baker D."/>
            <person name="Gharbi K."/>
            <person name="Hall N."/>
            <person name="Watson M."/>
            <person name="Adriaenssens E.M."/>
            <person name="Foster-Nyarko E."/>
            <person name="Jarju S."/>
            <person name="Secka A."/>
            <person name="Antonio M."/>
            <person name="Oren A."/>
            <person name="Chaudhuri R.R."/>
            <person name="La Ragione R."/>
            <person name="Hildebrand F."/>
            <person name="Pallen M.J."/>
        </authorList>
    </citation>
    <scope>NUCLEOTIDE SEQUENCE</scope>
    <source>
        <strain evidence="4">9264</strain>
    </source>
</reference>
<reference evidence="4" key="2">
    <citation type="submission" date="2021-04" db="EMBL/GenBank/DDBJ databases">
        <authorList>
            <person name="Gilroy R."/>
        </authorList>
    </citation>
    <scope>NUCLEOTIDE SEQUENCE</scope>
    <source>
        <strain evidence="4">9264</strain>
    </source>
</reference>
<dbReference type="Gene3D" id="3.30.9.10">
    <property type="entry name" value="D-Amino Acid Oxidase, subunit A, domain 2"/>
    <property type="match status" value="1"/>
</dbReference>
<organism evidence="4 5">
    <name type="scientific">Candidatus Paenalcaligenes intestinipullorum</name>
    <dbReference type="NCBI Taxonomy" id="2838718"/>
    <lineage>
        <taxon>Bacteria</taxon>
        <taxon>Pseudomonadati</taxon>
        <taxon>Pseudomonadota</taxon>
        <taxon>Betaproteobacteria</taxon>
        <taxon>Burkholderiales</taxon>
        <taxon>Alcaligenaceae</taxon>
        <taxon>Paenalcaligenes</taxon>
    </lineage>
</organism>
<dbReference type="PANTHER" id="PTHR39963">
    <property type="entry name" value="SLL0983 PROTEIN"/>
    <property type="match status" value="1"/>
</dbReference>
<feature type="domain" description="FAD dependent oxidoreductase" evidence="2">
    <location>
        <begin position="254"/>
        <end position="542"/>
    </location>
</feature>
<evidence type="ECO:0000313" key="5">
    <source>
        <dbReference type="Proteomes" id="UP000823889"/>
    </source>
</evidence>
<evidence type="ECO:0000259" key="3">
    <source>
        <dbReference type="Pfam" id="PF05430"/>
    </source>
</evidence>
<protein>
    <submittedName>
        <fullName evidence="4">tRNA (5-methylaminomethyl-2-thiouridine)(34)-methyltransferase MnmD</fullName>
    </submittedName>
</protein>
<name>A0A9D2U909_9BURK</name>
<feature type="non-terminal residue" evidence="4">
    <location>
        <position position="550"/>
    </location>
</feature>
<dbReference type="GO" id="GO:0004808">
    <property type="term" value="F:tRNA (5-methylaminomethyl-2-thiouridylate)(34)-methyltransferase activity"/>
    <property type="evidence" value="ECO:0007669"/>
    <property type="project" value="InterPro"/>
</dbReference>
<evidence type="ECO:0000313" key="4">
    <source>
        <dbReference type="EMBL" id="HJD44402.1"/>
    </source>
</evidence>
<accession>A0A9D2U909</accession>
<dbReference type="InterPro" id="IPR008471">
    <property type="entry name" value="MnmC-like_methylTransf"/>
</dbReference>
<dbReference type="AlphaFoldDB" id="A0A9D2U909"/>
<dbReference type="Pfam" id="PF05430">
    <property type="entry name" value="Methyltransf_30"/>
    <property type="match status" value="1"/>
</dbReference>
<dbReference type="Pfam" id="PF01266">
    <property type="entry name" value="DAO"/>
    <property type="match status" value="1"/>
</dbReference>
<dbReference type="InterPro" id="IPR036188">
    <property type="entry name" value="FAD/NAD-bd_sf"/>
</dbReference>
<sequence length="550" mass="60227">MSVSFQPLVAATPAFNERGIIKNETYNDVYHSTAGAQAQTDYVFLQGNDLPKRWQGQRQFTIAETGFGLGGNFLVTWLRWRQDPQRSQRLHFLSFEAHPFQQEELAQLLQRQHTGELKALAHQLAAKWPLLLPGIHRLEFEHGAVTLTLVFGDITAKAPLVNAKVDAFYLDGFAPSRNPSMWSPRVLGQLVRLSAPQATFATWCSAGQVRRDLQNAGFLVEKVPGFAHKRDMLRGQLRPHLGRRCAVSAIQAPIAIIGGGIAGAATAYALARRGFQVEVFDPVFKLGLGGSHANHRALAMTPLLSIDDAPRVRLSRAGCLLALSLWHAAGESAFKIVGSYRVATSAEETALYQRSIASLAFPKEWVQYKSADELAAAIQSPVPYGGLYFPYGALIQPENLLGFLLSPSNITTHTKAIARINAQDKDWQITDAYGKQYFYQQVVIATAAHARSLLPAELQDAAPDWPRLQAMENLPGQVSDYDTHTMRQLPQHILAGEGYLLPPVEGYCVGGSTYGANAEPAVYTTEGEQALAQTLARWRPLLGAAADAPV</sequence>
<dbReference type="InterPro" id="IPR047785">
    <property type="entry name" value="tRNA_MNMC2"/>
</dbReference>
<evidence type="ECO:0000259" key="2">
    <source>
        <dbReference type="Pfam" id="PF01266"/>
    </source>
</evidence>
<dbReference type="InterPro" id="IPR029063">
    <property type="entry name" value="SAM-dependent_MTases_sf"/>
</dbReference>
<proteinExistence type="predicted"/>
<dbReference type="EMBL" id="DWUQ01000105">
    <property type="protein sequence ID" value="HJD44402.1"/>
    <property type="molecule type" value="Genomic_DNA"/>
</dbReference>
<dbReference type="Gene3D" id="3.40.50.150">
    <property type="entry name" value="Vaccinia Virus protein VP39"/>
    <property type="match status" value="1"/>
</dbReference>
<dbReference type="Gene3D" id="3.50.50.60">
    <property type="entry name" value="FAD/NAD(P)-binding domain"/>
    <property type="match status" value="1"/>
</dbReference>
<dbReference type="Proteomes" id="UP000823889">
    <property type="component" value="Unassembled WGS sequence"/>
</dbReference>